<dbReference type="PANTHER" id="PTHR21256:SF2">
    <property type="entry name" value="HISTIDINE BIOSYNTHESIS TRIFUNCTIONAL PROTEIN"/>
    <property type="match status" value="1"/>
</dbReference>
<dbReference type="PATRIC" id="fig|1215343.11.peg.1020"/>
<evidence type="ECO:0000256" key="9">
    <source>
        <dbReference type="PIRSR" id="PIRSR000099-3"/>
    </source>
</evidence>
<dbReference type="PANTHER" id="PTHR21256">
    <property type="entry name" value="HISTIDINOL DEHYDROGENASE HDH"/>
    <property type="match status" value="1"/>
</dbReference>
<keyword evidence="2 5" id="KW-0479">Metal-binding</keyword>
<sequence length="430" mass="46865">MAVFLDEEAENFEEQFSTFLAKKHQESANIDNLVRSIIHDVRIRGDIALAEYSFKFDSADFSKLPMRVTKEEIYQAMDSVDFKVLEALKLAAQRIENYHVNQIPKDDLYQDEIGVKLGCFWRAIESVGIYVPGGVATYPSSVLMNVIPAKIAGVKRIVMVVPAACGIINSSVLAAAHITGINEIYRIGGAQAIAALAYGTETIKPVVKITGPGNIYVAEAKRQVFGSVGIDMIAGPSEILIIADQDNNPNWIAADLLSQAEHDCNAQAIFITDNHSLAGAVKGSLEQQMSGLERRKIAAASWNNFGAVILIKDIRNAPYFVNRIAPEHLQIAVKEPNELLPYILNAGAVFIGRYTPQVIGDYIAGSNHILPTAGSARFSSGLNVLEFMKRIPIVELNSDHLNALGNVAMTLAREEGLEAHAHSISIRLNS</sequence>
<evidence type="ECO:0000313" key="12">
    <source>
        <dbReference type="EMBL" id="AGA64984.1"/>
    </source>
</evidence>
<evidence type="ECO:0000256" key="5">
    <source>
        <dbReference type="HAMAP-Rule" id="MF_01024"/>
    </source>
</evidence>
<feature type="binding site" evidence="5 9">
    <location>
        <position position="420"/>
    </location>
    <ligand>
        <name>substrate</name>
    </ligand>
</feature>
<feature type="binding site" evidence="5 10">
    <location>
        <position position="420"/>
    </location>
    <ligand>
        <name>Zn(2+)</name>
        <dbReference type="ChEBI" id="CHEBI:29105"/>
    </ligand>
</feature>
<dbReference type="PIRSF" id="PIRSF000099">
    <property type="entry name" value="Histidinol_dh"/>
    <property type="match status" value="1"/>
</dbReference>
<feature type="binding site" evidence="5 10">
    <location>
        <position position="361"/>
    </location>
    <ligand>
        <name>Zn(2+)</name>
        <dbReference type="ChEBI" id="CHEBI:29105"/>
    </ligand>
</feature>
<feature type="binding site" evidence="5 8">
    <location>
        <position position="130"/>
    </location>
    <ligand>
        <name>NAD(+)</name>
        <dbReference type="ChEBI" id="CHEBI:57540"/>
    </ligand>
</feature>
<dbReference type="NCBIfam" id="TIGR00069">
    <property type="entry name" value="hisD"/>
    <property type="match status" value="1"/>
</dbReference>
<reference evidence="12 13" key="1">
    <citation type="journal article" date="2012" name="Stand. Genomic Sci.">
        <title>Complete genome sequence of Liberibacter crescens BT-1.</title>
        <authorList>
            <person name="Leonard M.T."/>
            <person name="Fagen J.R."/>
            <person name="Davis-Richardson A.G."/>
            <person name="Davis M.J."/>
            <person name="Triplett E.W."/>
        </authorList>
    </citation>
    <scope>NUCLEOTIDE SEQUENCE [LARGE SCALE GENOMIC DNA]</scope>
    <source>
        <strain evidence="12 13">BT-1</strain>
    </source>
</reference>
<evidence type="ECO:0000256" key="6">
    <source>
        <dbReference type="PIRNR" id="PIRNR000099"/>
    </source>
</evidence>
<comment type="catalytic activity">
    <reaction evidence="5">
        <text>L-histidinol + 2 NAD(+) + H2O = L-histidine + 2 NADH + 3 H(+)</text>
        <dbReference type="Rhea" id="RHEA:20641"/>
        <dbReference type="ChEBI" id="CHEBI:15377"/>
        <dbReference type="ChEBI" id="CHEBI:15378"/>
        <dbReference type="ChEBI" id="CHEBI:57540"/>
        <dbReference type="ChEBI" id="CHEBI:57595"/>
        <dbReference type="ChEBI" id="CHEBI:57699"/>
        <dbReference type="ChEBI" id="CHEBI:57945"/>
        <dbReference type="EC" id="1.1.1.23"/>
    </reaction>
</comment>
<dbReference type="FunFam" id="3.40.50.1980:FF:000001">
    <property type="entry name" value="Histidinol dehydrogenase"/>
    <property type="match status" value="1"/>
</dbReference>
<dbReference type="EMBL" id="CP003789">
    <property type="protein sequence ID" value="AGA64984.1"/>
    <property type="molecule type" value="Genomic_DNA"/>
</dbReference>
<feature type="binding site" evidence="5 9">
    <location>
        <position position="361"/>
    </location>
    <ligand>
        <name>substrate</name>
    </ligand>
</feature>
<comment type="pathway">
    <text evidence="5">Amino-acid biosynthesis; L-histidine biosynthesis; L-histidine from 5-phospho-alpha-D-ribose 1-diphosphate: step 9/9.</text>
</comment>
<accession>L0ETW7</accession>
<dbReference type="HAMAP" id="MF_01024">
    <property type="entry name" value="HisD"/>
    <property type="match status" value="1"/>
</dbReference>
<dbReference type="Gene3D" id="1.20.5.1300">
    <property type="match status" value="1"/>
</dbReference>
<dbReference type="GO" id="GO:0008270">
    <property type="term" value="F:zinc ion binding"/>
    <property type="evidence" value="ECO:0007669"/>
    <property type="project" value="UniProtKB-UniRule"/>
</dbReference>
<keyword evidence="4 5" id="KW-0560">Oxidoreductase</keyword>
<evidence type="ECO:0000256" key="3">
    <source>
        <dbReference type="ARBA" id="ARBA00022833"/>
    </source>
</evidence>
<feature type="binding site" evidence="5 9">
    <location>
        <position position="259"/>
    </location>
    <ligand>
        <name>substrate</name>
    </ligand>
</feature>
<dbReference type="InterPro" id="IPR016161">
    <property type="entry name" value="Ald_DH/histidinol_DH"/>
</dbReference>
<comment type="cofactor">
    <cofactor evidence="5 10">
        <name>Zn(2+)</name>
        <dbReference type="ChEBI" id="CHEBI:29105"/>
    </cofactor>
    <text evidence="5 10">Binds 1 zinc ion per subunit.</text>
</comment>
<dbReference type="InterPro" id="IPR001692">
    <property type="entry name" value="Histidinol_DH_CS"/>
</dbReference>
<dbReference type="KEGG" id="lcc:B488_09920"/>
<dbReference type="HOGENOM" id="CLU_006732_3_3_5"/>
<name>L0ETW7_LIBCB</name>
<dbReference type="PRINTS" id="PR00083">
    <property type="entry name" value="HOLDHDRGNASE"/>
</dbReference>
<keyword evidence="5" id="KW-0368">Histidine biosynthesis</keyword>
<protein>
    <recommendedName>
        <fullName evidence="5">Histidinol dehydrogenase</fullName>
        <shortName evidence="5">HDH</shortName>
        <ecNumber evidence="5">1.1.1.23</ecNumber>
    </recommendedName>
</protein>
<keyword evidence="5 8" id="KW-0520">NAD</keyword>
<keyword evidence="3 5" id="KW-0862">Zinc</keyword>
<evidence type="ECO:0000256" key="1">
    <source>
        <dbReference type="ARBA" id="ARBA00010178"/>
    </source>
</evidence>
<dbReference type="InterPro" id="IPR022695">
    <property type="entry name" value="Histidinol_DH_monofunct"/>
</dbReference>
<feature type="binding site" evidence="5 9">
    <location>
        <position position="262"/>
    </location>
    <ligand>
        <name>substrate</name>
    </ligand>
</feature>
<evidence type="ECO:0000256" key="11">
    <source>
        <dbReference type="RuleBase" id="RU004175"/>
    </source>
</evidence>
<feature type="binding site" evidence="5 10">
    <location>
        <position position="262"/>
    </location>
    <ligand>
        <name>Zn(2+)</name>
        <dbReference type="ChEBI" id="CHEBI:29105"/>
    </ligand>
</feature>
<dbReference type="PROSITE" id="PS00611">
    <property type="entry name" value="HISOL_DEHYDROGENASE"/>
    <property type="match status" value="1"/>
</dbReference>
<dbReference type="eggNOG" id="COG0141">
    <property type="taxonomic scope" value="Bacteria"/>
</dbReference>
<feature type="active site" description="Proton acceptor" evidence="5 7">
    <location>
        <position position="328"/>
    </location>
</feature>
<keyword evidence="13" id="KW-1185">Reference proteome</keyword>
<evidence type="ECO:0000256" key="2">
    <source>
        <dbReference type="ARBA" id="ARBA00022723"/>
    </source>
</evidence>
<evidence type="ECO:0000256" key="7">
    <source>
        <dbReference type="PIRSR" id="PIRSR000099-1"/>
    </source>
</evidence>
<dbReference type="SUPFAM" id="SSF53720">
    <property type="entry name" value="ALDH-like"/>
    <property type="match status" value="1"/>
</dbReference>
<dbReference type="CDD" id="cd06572">
    <property type="entry name" value="Histidinol_dh"/>
    <property type="match status" value="1"/>
</dbReference>
<dbReference type="EC" id="1.1.1.23" evidence="5"/>
<dbReference type="GO" id="GO:0000105">
    <property type="term" value="P:L-histidine biosynthetic process"/>
    <property type="evidence" value="ECO:0007669"/>
    <property type="project" value="UniProtKB-UniRule"/>
</dbReference>
<dbReference type="STRING" id="1215343.B488_09920"/>
<dbReference type="GO" id="GO:0051287">
    <property type="term" value="F:NAD binding"/>
    <property type="evidence" value="ECO:0007669"/>
    <property type="project" value="InterPro"/>
</dbReference>
<feature type="binding site" evidence="5 9">
    <location>
        <position position="328"/>
    </location>
    <ligand>
        <name>substrate</name>
    </ligand>
</feature>
<dbReference type="Pfam" id="PF00815">
    <property type="entry name" value="Histidinol_dh"/>
    <property type="match status" value="1"/>
</dbReference>
<feature type="binding site" evidence="5 8">
    <location>
        <position position="191"/>
    </location>
    <ligand>
        <name>NAD(+)</name>
        <dbReference type="ChEBI" id="CHEBI:57540"/>
    </ligand>
</feature>
<evidence type="ECO:0000256" key="4">
    <source>
        <dbReference type="ARBA" id="ARBA00023002"/>
    </source>
</evidence>
<gene>
    <name evidence="5" type="primary">hisD</name>
    <name evidence="12" type="ordered locus">B488_09920</name>
</gene>
<dbReference type="GO" id="GO:0005829">
    <property type="term" value="C:cytosol"/>
    <property type="evidence" value="ECO:0007669"/>
    <property type="project" value="TreeGrafter"/>
</dbReference>
<dbReference type="Gene3D" id="3.40.50.1980">
    <property type="entry name" value="Nitrogenase molybdenum iron protein domain"/>
    <property type="match status" value="2"/>
</dbReference>
<evidence type="ECO:0000256" key="10">
    <source>
        <dbReference type="PIRSR" id="PIRSR000099-4"/>
    </source>
</evidence>
<dbReference type="UniPathway" id="UPA00031">
    <property type="reaction ID" value="UER00014"/>
</dbReference>
<feature type="binding site" evidence="5 10">
    <location>
        <position position="259"/>
    </location>
    <ligand>
        <name>Zn(2+)</name>
        <dbReference type="ChEBI" id="CHEBI:29105"/>
    </ligand>
</feature>
<feature type="active site" description="Proton acceptor" evidence="5 7">
    <location>
        <position position="327"/>
    </location>
</feature>
<proteinExistence type="inferred from homology"/>
<feature type="binding site" evidence="5 9">
    <location>
        <position position="237"/>
    </location>
    <ligand>
        <name>substrate</name>
    </ligand>
</feature>
<comment type="function">
    <text evidence="5">Catalyzes the sequential NAD-dependent oxidations of L-histidinol to L-histidinaldehyde and then to L-histidine.</text>
</comment>
<feature type="binding site" evidence="5 9">
    <location>
        <position position="415"/>
    </location>
    <ligand>
        <name>substrate</name>
    </ligand>
</feature>
<dbReference type="RefSeq" id="WP_015273409.1">
    <property type="nucleotide sequence ID" value="NC_019907.1"/>
</dbReference>
<evidence type="ECO:0000313" key="13">
    <source>
        <dbReference type="Proteomes" id="UP000010799"/>
    </source>
</evidence>
<dbReference type="Proteomes" id="UP000010799">
    <property type="component" value="Chromosome"/>
</dbReference>
<dbReference type="InterPro" id="IPR012131">
    <property type="entry name" value="Hstdl_DH"/>
</dbReference>
<feature type="binding site" evidence="5 8">
    <location>
        <position position="214"/>
    </location>
    <ligand>
        <name>NAD(+)</name>
        <dbReference type="ChEBI" id="CHEBI:57540"/>
    </ligand>
</feature>
<dbReference type="AlphaFoldDB" id="L0ETW7"/>
<dbReference type="FunFam" id="3.40.50.1980:FF:000026">
    <property type="entry name" value="Histidinol dehydrogenase"/>
    <property type="match status" value="1"/>
</dbReference>
<evidence type="ECO:0000256" key="8">
    <source>
        <dbReference type="PIRSR" id="PIRSR000099-2"/>
    </source>
</evidence>
<keyword evidence="5" id="KW-0028">Amino-acid biosynthesis</keyword>
<comment type="similarity">
    <text evidence="1 5 6 11">Belongs to the histidinol dehydrogenase family.</text>
</comment>
<dbReference type="GO" id="GO:0004399">
    <property type="term" value="F:histidinol dehydrogenase activity"/>
    <property type="evidence" value="ECO:0007669"/>
    <property type="project" value="UniProtKB-UniRule"/>
</dbReference>
<organism evidence="12 13">
    <name type="scientific">Liberibacter crescens (strain BT-1)</name>
    <dbReference type="NCBI Taxonomy" id="1215343"/>
    <lineage>
        <taxon>Bacteria</taxon>
        <taxon>Pseudomonadati</taxon>
        <taxon>Pseudomonadota</taxon>
        <taxon>Alphaproteobacteria</taxon>
        <taxon>Hyphomicrobiales</taxon>
        <taxon>Rhizobiaceae</taxon>
        <taxon>Liberibacter</taxon>
    </lineage>
</organism>